<evidence type="ECO:0000313" key="2">
    <source>
        <dbReference type="EMBL" id="KAK0403027.1"/>
    </source>
</evidence>
<dbReference type="EMBL" id="JAUCMV010000004">
    <property type="protein sequence ID" value="KAK0403027.1"/>
    <property type="molecule type" value="Genomic_DNA"/>
</dbReference>
<dbReference type="AlphaFoldDB" id="A0AA39HBZ5"/>
<evidence type="ECO:0000256" key="1">
    <source>
        <dbReference type="SAM" id="Phobius"/>
    </source>
</evidence>
<evidence type="ECO:0000313" key="3">
    <source>
        <dbReference type="Proteomes" id="UP001175271"/>
    </source>
</evidence>
<feature type="transmembrane region" description="Helical" evidence="1">
    <location>
        <begin position="12"/>
        <end position="37"/>
    </location>
</feature>
<keyword evidence="1" id="KW-1133">Transmembrane helix</keyword>
<organism evidence="2 3">
    <name type="scientific">Steinernema hermaphroditum</name>
    <dbReference type="NCBI Taxonomy" id="289476"/>
    <lineage>
        <taxon>Eukaryota</taxon>
        <taxon>Metazoa</taxon>
        <taxon>Ecdysozoa</taxon>
        <taxon>Nematoda</taxon>
        <taxon>Chromadorea</taxon>
        <taxon>Rhabditida</taxon>
        <taxon>Tylenchina</taxon>
        <taxon>Panagrolaimomorpha</taxon>
        <taxon>Strongyloidoidea</taxon>
        <taxon>Steinernematidae</taxon>
        <taxon>Steinernema</taxon>
    </lineage>
</organism>
<comment type="caution">
    <text evidence="2">The sequence shown here is derived from an EMBL/GenBank/DDBJ whole genome shotgun (WGS) entry which is preliminary data.</text>
</comment>
<keyword evidence="3" id="KW-1185">Reference proteome</keyword>
<keyword evidence="1" id="KW-0472">Membrane</keyword>
<accession>A0AA39HBZ5</accession>
<name>A0AA39HBZ5_9BILA</name>
<keyword evidence="1" id="KW-0812">Transmembrane</keyword>
<proteinExistence type="predicted"/>
<sequence length="88" mass="9394">MVSAGAVALFPTIVKAVAAIGTILSSFFGGLLLGIAFDNDDTESLKERIESMLLSNPKPEAKTVALVFCPRFANKFLLMLSSDEKTLT</sequence>
<protein>
    <submittedName>
        <fullName evidence="2">Uncharacterized protein</fullName>
    </submittedName>
</protein>
<reference evidence="2" key="1">
    <citation type="submission" date="2023-06" db="EMBL/GenBank/DDBJ databases">
        <title>Genomic analysis of the entomopathogenic nematode Steinernema hermaphroditum.</title>
        <authorList>
            <person name="Schwarz E.M."/>
            <person name="Heppert J.K."/>
            <person name="Baniya A."/>
            <person name="Schwartz H.T."/>
            <person name="Tan C.-H."/>
            <person name="Antoshechkin I."/>
            <person name="Sternberg P.W."/>
            <person name="Goodrich-Blair H."/>
            <person name="Dillman A.R."/>
        </authorList>
    </citation>
    <scope>NUCLEOTIDE SEQUENCE</scope>
    <source>
        <strain evidence="2">PS9179</strain>
        <tissue evidence="2">Whole animal</tissue>
    </source>
</reference>
<dbReference type="Proteomes" id="UP001175271">
    <property type="component" value="Unassembled WGS sequence"/>
</dbReference>
<gene>
    <name evidence="2" type="ORF">QR680_016677</name>
</gene>